<keyword evidence="10" id="KW-1185">Reference proteome</keyword>
<evidence type="ECO:0000256" key="7">
    <source>
        <dbReference type="SAM" id="Phobius"/>
    </source>
</evidence>
<sequence length="376" mass="42472">MIGKFEFFPKRVGKFIYFNLIYWVLGVYNLLHFSDTTTKALLGLSLSLLFLIAYRESFWAEEKPWKGTVFLPVQVLIVCVWVAFYNENFCYMTFFCGSVIGFMQSKKRMWGSLIAMLVAVTVAILIAEGQGQWGDIFSLIPFYLTNIMFPFSMRAMRIWKEQNEELQAANAQIEHLSKHAERQRIARDLHDTMGHALSMITLKSELAEKLAVRDPERAAREMRDVQTASRAALSQVRELVANMHMISLPDELQNIRRILDAAHIELHVHGTLEELRLNTSTSSILALCLREAVTNVVRHSRARICRVTLQDDAAGTIMRIVDDGRGWKEKGNGHGLLGMRQRVDVVGGTLHLETAPNGGAALTVTLPHIISGQKGD</sequence>
<evidence type="ECO:0000256" key="5">
    <source>
        <dbReference type="ARBA" id="ARBA00023012"/>
    </source>
</evidence>
<dbReference type="OrthoDB" id="9797605at2"/>
<evidence type="ECO:0000313" key="9">
    <source>
        <dbReference type="EMBL" id="KEO81878.1"/>
    </source>
</evidence>
<dbReference type="InterPro" id="IPR050482">
    <property type="entry name" value="Sensor_HK_TwoCompSys"/>
</dbReference>
<gene>
    <name evidence="9" type="ORF">EL26_18750</name>
</gene>
<keyword evidence="3" id="KW-0808">Transferase</keyword>
<dbReference type="EMBL" id="JMIR01000031">
    <property type="protein sequence ID" value="KEO81878.1"/>
    <property type="molecule type" value="Genomic_DNA"/>
</dbReference>
<dbReference type="Pfam" id="PF02518">
    <property type="entry name" value="HATPase_c"/>
    <property type="match status" value="1"/>
</dbReference>
<evidence type="ECO:0000256" key="6">
    <source>
        <dbReference type="SAM" id="Coils"/>
    </source>
</evidence>
<feature type="transmembrane region" description="Helical" evidence="7">
    <location>
        <begin position="109"/>
        <end position="127"/>
    </location>
</feature>
<dbReference type="GO" id="GO:0016020">
    <property type="term" value="C:membrane"/>
    <property type="evidence" value="ECO:0007669"/>
    <property type="project" value="InterPro"/>
</dbReference>
<dbReference type="SUPFAM" id="SSF55874">
    <property type="entry name" value="ATPase domain of HSP90 chaperone/DNA topoisomerase II/histidine kinase"/>
    <property type="match status" value="1"/>
</dbReference>
<keyword evidence="7" id="KW-1133">Transmembrane helix</keyword>
<feature type="transmembrane region" description="Helical" evidence="7">
    <location>
        <begin position="38"/>
        <end position="55"/>
    </location>
</feature>
<feature type="transmembrane region" description="Helical" evidence="7">
    <location>
        <begin position="12"/>
        <end position="31"/>
    </location>
</feature>
<dbReference type="eggNOG" id="COG4585">
    <property type="taxonomic scope" value="Bacteria"/>
</dbReference>
<dbReference type="Gene3D" id="3.30.565.10">
    <property type="entry name" value="Histidine kinase-like ATPase, C-terminal domain"/>
    <property type="match status" value="1"/>
</dbReference>
<dbReference type="InterPro" id="IPR056374">
    <property type="entry name" value="DesK/YvfT_N"/>
</dbReference>
<dbReference type="STRING" id="1157490.EL26_18750"/>
<keyword evidence="4" id="KW-0418">Kinase</keyword>
<dbReference type="SMART" id="SM00387">
    <property type="entry name" value="HATPase_c"/>
    <property type="match status" value="1"/>
</dbReference>
<dbReference type="Proteomes" id="UP000027931">
    <property type="component" value="Unassembled WGS sequence"/>
</dbReference>
<keyword evidence="7" id="KW-0472">Membrane</keyword>
<dbReference type="PANTHER" id="PTHR24421">
    <property type="entry name" value="NITRATE/NITRITE SENSOR PROTEIN NARX-RELATED"/>
    <property type="match status" value="1"/>
</dbReference>
<accession>A0A074LPU0</accession>
<feature type="domain" description="Histidine kinase/HSP90-like ATPase" evidence="8">
    <location>
        <begin position="280"/>
        <end position="370"/>
    </location>
</feature>
<dbReference type="GO" id="GO:0046983">
    <property type="term" value="F:protein dimerization activity"/>
    <property type="evidence" value="ECO:0007669"/>
    <property type="project" value="InterPro"/>
</dbReference>
<keyword evidence="5" id="KW-0902">Two-component regulatory system</keyword>
<dbReference type="EC" id="2.7.13.3" evidence="2"/>
<evidence type="ECO:0000256" key="2">
    <source>
        <dbReference type="ARBA" id="ARBA00012438"/>
    </source>
</evidence>
<evidence type="ECO:0000256" key="4">
    <source>
        <dbReference type="ARBA" id="ARBA00022777"/>
    </source>
</evidence>
<evidence type="ECO:0000256" key="1">
    <source>
        <dbReference type="ARBA" id="ARBA00000085"/>
    </source>
</evidence>
<dbReference type="InterPro" id="IPR003594">
    <property type="entry name" value="HATPase_dom"/>
</dbReference>
<feature type="coiled-coil region" evidence="6">
    <location>
        <begin position="156"/>
        <end position="186"/>
    </location>
</feature>
<dbReference type="PANTHER" id="PTHR24421:SF63">
    <property type="entry name" value="SENSOR HISTIDINE KINASE DESK"/>
    <property type="match status" value="1"/>
</dbReference>
<dbReference type="InterPro" id="IPR036890">
    <property type="entry name" value="HATPase_C_sf"/>
</dbReference>
<dbReference type="Pfam" id="PF23540">
    <property type="entry name" value="DesK_N"/>
    <property type="match status" value="1"/>
</dbReference>
<evidence type="ECO:0000313" key="10">
    <source>
        <dbReference type="Proteomes" id="UP000027931"/>
    </source>
</evidence>
<dbReference type="CDD" id="cd16917">
    <property type="entry name" value="HATPase_UhpB-NarQ-NarX-like"/>
    <property type="match status" value="1"/>
</dbReference>
<dbReference type="Gene3D" id="1.20.5.1930">
    <property type="match status" value="1"/>
</dbReference>
<evidence type="ECO:0000256" key="3">
    <source>
        <dbReference type="ARBA" id="ARBA00022679"/>
    </source>
</evidence>
<comment type="catalytic activity">
    <reaction evidence="1">
        <text>ATP + protein L-histidine = ADP + protein N-phospho-L-histidine.</text>
        <dbReference type="EC" id="2.7.13.3"/>
    </reaction>
</comment>
<dbReference type="GO" id="GO:0000155">
    <property type="term" value="F:phosphorelay sensor kinase activity"/>
    <property type="evidence" value="ECO:0007669"/>
    <property type="project" value="InterPro"/>
</dbReference>
<comment type="caution">
    <text evidence="9">The sequence shown here is derived from an EMBL/GenBank/DDBJ whole genome shotgun (WGS) entry which is preliminary data.</text>
</comment>
<proteinExistence type="predicted"/>
<dbReference type="AlphaFoldDB" id="A0A074LPU0"/>
<organism evidence="9 10">
    <name type="scientific">Tumebacillus flagellatus</name>
    <dbReference type="NCBI Taxonomy" id="1157490"/>
    <lineage>
        <taxon>Bacteria</taxon>
        <taxon>Bacillati</taxon>
        <taxon>Bacillota</taxon>
        <taxon>Bacilli</taxon>
        <taxon>Bacillales</taxon>
        <taxon>Alicyclobacillaceae</taxon>
        <taxon>Tumebacillus</taxon>
    </lineage>
</organism>
<feature type="transmembrane region" description="Helical" evidence="7">
    <location>
        <begin position="133"/>
        <end position="151"/>
    </location>
</feature>
<name>A0A074LPU0_9BACL</name>
<keyword evidence="6" id="KW-0175">Coiled coil</keyword>
<dbReference type="InterPro" id="IPR011712">
    <property type="entry name" value="Sig_transdc_His_kin_sub3_dim/P"/>
</dbReference>
<dbReference type="RefSeq" id="WP_038091991.1">
    <property type="nucleotide sequence ID" value="NZ_JMIR01000031.1"/>
</dbReference>
<reference evidence="9 10" key="1">
    <citation type="journal article" date="2013" name="Int. J. Syst. Evol. Microbiol.">
        <title>Tumebacillus flagellatus sp. nov., an alpha-amylase/pullulanase-producing bacterium isolated from cassava wastewater.</title>
        <authorList>
            <person name="Wang Q."/>
            <person name="Xie N."/>
            <person name="Qin Y."/>
            <person name="Shen N."/>
            <person name="Zhu J."/>
            <person name="Mi H."/>
            <person name="Huang R."/>
        </authorList>
    </citation>
    <scope>NUCLEOTIDE SEQUENCE [LARGE SCALE GENOMIC DNA]</scope>
    <source>
        <strain evidence="9 10">GST4</strain>
    </source>
</reference>
<evidence type="ECO:0000259" key="8">
    <source>
        <dbReference type="SMART" id="SM00387"/>
    </source>
</evidence>
<dbReference type="Pfam" id="PF07730">
    <property type="entry name" value="HisKA_3"/>
    <property type="match status" value="1"/>
</dbReference>
<protein>
    <recommendedName>
        <fullName evidence="2">histidine kinase</fullName>
        <ecNumber evidence="2">2.7.13.3</ecNumber>
    </recommendedName>
</protein>
<keyword evidence="7" id="KW-0812">Transmembrane</keyword>